<keyword evidence="2" id="KW-0812">Transmembrane</keyword>
<accession>A0A2H3C358</accession>
<keyword evidence="6" id="KW-0472">Membrane</keyword>
<evidence type="ECO:0000313" key="7">
    <source>
        <dbReference type="EMBL" id="PBK77505.1"/>
    </source>
</evidence>
<keyword evidence="3" id="KW-0999">Mitochondrion inner membrane</keyword>
<dbReference type="AlphaFoldDB" id="A0A2H3C358"/>
<evidence type="ECO:0000256" key="3">
    <source>
        <dbReference type="ARBA" id="ARBA00022792"/>
    </source>
</evidence>
<reference evidence="8" key="1">
    <citation type="journal article" date="2017" name="Nat. Ecol. Evol.">
        <title>Genome expansion and lineage-specific genetic innovations in the forest pathogenic fungi Armillaria.</title>
        <authorList>
            <person name="Sipos G."/>
            <person name="Prasanna A.N."/>
            <person name="Walter M.C."/>
            <person name="O'Connor E."/>
            <person name="Balint B."/>
            <person name="Krizsan K."/>
            <person name="Kiss B."/>
            <person name="Hess J."/>
            <person name="Varga T."/>
            <person name="Slot J."/>
            <person name="Riley R."/>
            <person name="Boka B."/>
            <person name="Rigling D."/>
            <person name="Barry K."/>
            <person name="Lee J."/>
            <person name="Mihaltcheva S."/>
            <person name="LaButti K."/>
            <person name="Lipzen A."/>
            <person name="Waldron R."/>
            <person name="Moloney N.M."/>
            <person name="Sperisen C."/>
            <person name="Kredics L."/>
            <person name="Vagvoelgyi C."/>
            <person name="Patrignani A."/>
            <person name="Fitzpatrick D."/>
            <person name="Nagy I."/>
            <person name="Doyle S."/>
            <person name="Anderson J.B."/>
            <person name="Grigoriev I.V."/>
            <person name="Gueldener U."/>
            <person name="Muensterkoetter M."/>
            <person name="Nagy L.G."/>
        </authorList>
    </citation>
    <scope>NUCLEOTIDE SEQUENCE [LARGE SCALE GENOMIC DNA]</scope>
    <source>
        <strain evidence="8">28-4</strain>
    </source>
</reference>
<dbReference type="Proteomes" id="UP000218334">
    <property type="component" value="Unassembled WGS sequence"/>
</dbReference>
<dbReference type="EMBL" id="KZ293416">
    <property type="protein sequence ID" value="PBK77505.1"/>
    <property type="molecule type" value="Genomic_DNA"/>
</dbReference>
<evidence type="ECO:0000256" key="1">
    <source>
        <dbReference type="ARBA" id="ARBA00004448"/>
    </source>
</evidence>
<dbReference type="InterPro" id="IPR039205">
    <property type="entry name" value="NDUFA11"/>
</dbReference>
<protein>
    <submittedName>
        <fullName evidence="7">Uncharacterized protein</fullName>
    </submittedName>
</protein>
<keyword evidence="5" id="KW-0496">Mitochondrion</keyword>
<keyword evidence="8" id="KW-1185">Reference proteome</keyword>
<dbReference type="PANTHER" id="PTHR21382:SF1">
    <property type="entry name" value="NADH DEHYDROGENASE [UBIQUINONE] 1 ALPHA SUBCOMPLEX SUBUNIT 11"/>
    <property type="match status" value="1"/>
</dbReference>
<sequence>MAEFTPKSPLNKATTAGVQAAAVGTLVSALQNALGNHSYGAAGVLTRTGGTIGFFAAVGATFAYTSAAVSNQRQTDDAVNTAAGACAAAFLAGMRARSFPVAIGGCAFMGAVMGAYDYAGKLASTEGGAIDPEKRRKFFKNPDLVVDLPSK</sequence>
<dbReference type="GO" id="GO:0045271">
    <property type="term" value="C:respiratory chain complex I"/>
    <property type="evidence" value="ECO:0007669"/>
    <property type="project" value="InterPro"/>
</dbReference>
<proteinExistence type="predicted"/>
<comment type="subcellular location">
    <subcellularLocation>
        <location evidence="1">Mitochondrion inner membrane</location>
        <topology evidence="1">Multi-pass membrane protein</topology>
    </subcellularLocation>
</comment>
<dbReference type="GO" id="GO:0006120">
    <property type="term" value="P:mitochondrial electron transport, NADH to ubiquinone"/>
    <property type="evidence" value="ECO:0007669"/>
    <property type="project" value="InterPro"/>
</dbReference>
<keyword evidence="4" id="KW-1133">Transmembrane helix</keyword>
<evidence type="ECO:0000256" key="2">
    <source>
        <dbReference type="ARBA" id="ARBA00022692"/>
    </source>
</evidence>
<dbReference type="PANTHER" id="PTHR21382">
    <property type="entry name" value="NADH-UBIQUINONE OXIDOREDUCTASE SUBUNIT"/>
    <property type="match status" value="1"/>
</dbReference>
<name>A0A2H3C358_9AGAR</name>
<dbReference type="GO" id="GO:0005743">
    <property type="term" value="C:mitochondrial inner membrane"/>
    <property type="evidence" value="ECO:0007669"/>
    <property type="project" value="UniProtKB-SubCell"/>
</dbReference>
<evidence type="ECO:0000256" key="5">
    <source>
        <dbReference type="ARBA" id="ARBA00023128"/>
    </source>
</evidence>
<evidence type="ECO:0000256" key="4">
    <source>
        <dbReference type="ARBA" id="ARBA00022989"/>
    </source>
</evidence>
<evidence type="ECO:0000256" key="6">
    <source>
        <dbReference type="ARBA" id="ARBA00023136"/>
    </source>
</evidence>
<organism evidence="7 8">
    <name type="scientific">Armillaria solidipes</name>
    <dbReference type="NCBI Taxonomy" id="1076256"/>
    <lineage>
        <taxon>Eukaryota</taxon>
        <taxon>Fungi</taxon>
        <taxon>Dikarya</taxon>
        <taxon>Basidiomycota</taxon>
        <taxon>Agaricomycotina</taxon>
        <taxon>Agaricomycetes</taxon>
        <taxon>Agaricomycetidae</taxon>
        <taxon>Agaricales</taxon>
        <taxon>Marasmiineae</taxon>
        <taxon>Physalacriaceae</taxon>
        <taxon>Armillaria</taxon>
    </lineage>
</organism>
<evidence type="ECO:0000313" key="8">
    <source>
        <dbReference type="Proteomes" id="UP000218334"/>
    </source>
</evidence>
<dbReference type="STRING" id="1076256.A0A2H3C358"/>
<gene>
    <name evidence="7" type="ORF">ARMSODRAFT_999738</name>
</gene>